<gene>
    <name evidence="2" type="ORF">LCGC14_0809060</name>
</gene>
<dbReference type="Pfam" id="PF00246">
    <property type="entry name" value="Peptidase_M14"/>
    <property type="match status" value="1"/>
</dbReference>
<name>A0A0F9SUU0_9ZZZZ</name>
<accession>A0A0F9SUU0</accession>
<proteinExistence type="predicted"/>
<dbReference type="SUPFAM" id="SSF53187">
    <property type="entry name" value="Zn-dependent exopeptidases"/>
    <property type="match status" value="1"/>
</dbReference>
<sequence length="410" mass="45833">MKTSAIHLRSKHQSRRSSATEILAMSLSFILLCGCGALSAAEAEERPQSLIPFVDPATINPKIPPPSSIIGYEVGEKAVRYDPLMRYLEVLAASSDRITMNPFGKSHEGRTLVHLIITSPKNHQRLEQIKAGNAKLADPRKLPNPGAGKKLLQSHPATAIMTYSIHGDELSSTDAAMQLAYQLVAGTDDRTKSLLDQVVTIIDPLQNPDGHERHLASIEQRTGVISSPDGQHIQHNAINGRTNHYRFDMNRDMASLVTLENQARMKVITEWKPHFMVDSHEMGSLETYLMDPPRQPLNPLFPKKNLYWREQFGFDQAATFDAHGWSYYAKDWNTEFAPIYNASWINYSGGAGLLYEQAGVSSAAYKQETGHILTYREAVHHQLVSSLANLNTLKNNRQEILADYLADHIE</sequence>
<reference evidence="2" key="1">
    <citation type="journal article" date="2015" name="Nature">
        <title>Complex archaea that bridge the gap between prokaryotes and eukaryotes.</title>
        <authorList>
            <person name="Spang A."/>
            <person name="Saw J.H."/>
            <person name="Jorgensen S.L."/>
            <person name="Zaremba-Niedzwiedzka K."/>
            <person name="Martijn J."/>
            <person name="Lind A.E."/>
            <person name="van Eijk R."/>
            <person name="Schleper C."/>
            <person name="Guy L."/>
            <person name="Ettema T.J."/>
        </authorList>
    </citation>
    <scope>NUCLEOTIDE SEQUENCE</scope>
</reference>
<organism evidence="2">
    <name type="scientific">marine sediment metagenome</name>
    <dbReference type="NCBI Taxonomy" id="412755"/>
    <lineage>
        <taxon>unclassified sequences</taxon>
        <taxon>metagenomes</taxon>
        <taxon>ecological metagenomes</taxon>
    </lineage>
</organism>
<dbReference type="EMBL" id="LAZR01002220">
    <property type="protein sequence ID" value="KKN32903.1"/>
    <property type="molecule type" value="Genomic_DNA"/>
</dbReference>
<feature type="domain" description="Peptidase M14" evidence="1">
    <location>
        <begin position="86"/>
        <end position="252"/>
    </location>
</feature>
<comment type="caution">
    <text evidence="2">The sequence shown here is derived from an EMBL/GenBank/DDBJ whole genome shotgun (WGS) entry which is preliminary data.</text>
</comment>
<protein>
    <recommendedName>
        <fullName evidence="1">Peptidase M14 domain-containing protein</fullName>
    </recommendedName>
</protein>
<evidence type="ECO:0000259" key="1">
    <source>
        <dbReference type="Pfam" id="PF00246"/>
    </source>
</evidence>
<dbReference type="GO" id="GO:0004181">
    <property type="term" value="F:metallocarboxypeptidase activity"/>
    <property type="evidence" value="ECO:0007669"/>
    <property type="project" value="InterPro"/>
</dbReference>
<dbReference type="PROSITE" id="PS51257">
    <property type="entry name" value="PROKAR_LIPOPROTEIN"/>
    <property type="match status" value="1"/>
</dbReference>
<dbReference type="Gene3D" id="3.40.630.10">
    <property type="entry name" value="Zn peptidases"/>
    <property type="match status" value="1"/>
</dbReference>
<dbReference type="AlphaFoldDB" id="A0A0F9SUU0"/>
<dbReference type="GO" id="GO:0008270">
    <property type="term" value="F:zinc ion binding"/>
    <property type="evidence" value="ECO:0007669"/>
    <property type="project" value="InterPro"/>
</dbReference>
<feature type="non-terminal residue" evidence="2">
    <location>
        <position position="410"/>
    </location>
</feature>
<dbReference type="GO" id="GO:0006508">
    <property type="term" value="P:proteolysis"/>
    <property type="evidence" value="ECO:0007669"/>
    <property type="project" value="InterPro"/>
</dbReference>
<evidence type="ECO:0000313" key="2">
    <source>
        <dbReference type="EMBL" id="KKN32903.1"/>
    </source>
</evidence>
<dbReference type="InterPro" id="IPR000834">
    <property type="entry name" value="Peptidase_M14"/>
</dbReference>